<feature type="domain" description="N-acetyltransferase" evidence="5">
    <location>
        <begin position="11"/>
        <end position="175"/>
    </location>
</feature>
<dbReference type="PROSITE" id="PS51186">
    <property type="entry name" value="GNAT"/>
    <property type="match status" value="1"/>
</dbReference>
<comment type="similarity">
    <text evidence="3">Belongs to the acetyltransferase family. RimJ subfamily.</text>
</comment>
<dbReference type="Pfam" id="PF13302">
    <property type="entry name" value="Acetyltransf_3"/>
    <property type="match status" value="1"/>
</dbReference>
<dbReference type="InterPro" id="IPR000182">
    <property type="entry name" value="GNAT_dom"/>
</dbReference>
<feature type="region of interest" description="Disordered" evidence="4">
    <location>
        <begin position="174"/>
        <end position="196"/>
    </location>
</feature>
<keyword evidence="1 6" id="KW-0808">Transferase</keyword>
<dbReference type="EMBL" id="AZSP01000269">
    <property type="protein sequence ID" value="PVE07872.1"/>
    <property type="molecule type" value="Genomic_DNA"/>
</dbReference>
<dbReference type="AlphaFoldDB" id="A0A2T7SYE7"/>
<dbReference type="SUPFAM" id="SSF55729">
    <property type="entry name" value="Acyl-CoA N-acyltransferases (Nat)"/>
    <property type="match status" value="1"/>
</dbReference>
<dbReference type="STRING" id="1440053.GCA_000718095_05779"/>
<keyword evidence="7" id="KW-1185">Reference proteome</keyword>
<evidence type="ECO:0000313" key="6">
    <source>
        <dbReference type="EMBL" id="PVE07872.1"/>
    </source>
</evidence>
<evidence type="ECO:0000256" key="2">
    <source>
        <dbReference type="ARBA" id="ARBA00023315"/>
    </source>
</evidence>
<evidence type="ECO:0000256" key="3">
    <source>
        <dbReference type="ARBA" id="ARBA00038502"/>
    </source>
</evidence>
<comment type="caution">
    <text evidence="6">The sequence shown here is derived from an EMBL/GenBank/DDBJ whole genome shotgun (WGS) entry which is preliminary data.</text>
</comment>
<reference evidence="6 7" key="1">
    <citation type="submission" date="2013-12" db="EMBL/GenBank/DDBJ databases">
        <title>Annotated genome of Streptomyces scopuliridis.</title>
        <authorList>
            <person name="Olson J.B."/>
        </authorList>
    </citation>
    <scope>NUCLEOTIDE SEQUENCE [LARGE SCALE GENOMIC DNA]</scope>
    <source>
        <strain evidence="6 7">RB72</strain>
    </source>
</reference>
<dbReference type="PANTHER" id="PTHR43792:SF8">
    <property type="entry name" value="[RIBOSOMAL PROTEIN US5]-ALANINE N-ACETYLTRANSFERASE"/>
    <property type="match status" value="1"/>
</dbReference>
<dbReference type="GO" id="GO:0008999">
    <property type="term" value="F:protein-N-terminal-alanine acetyltransferase activity"/>
    <property type="evidence" value="ECO:0007669"/>
    <property type="project" value="TreeGrafter"/>
</dbReference>
<gene>
    <name evidence="6" type="ORF">Y717_21380</name>
</gene>
<dbReference type="PANTHER" id="PTHR43792">
    <property type="entry name" value="GNAT FAMILY, PUTATIVE (AFU_ORTHOLOGUE AFUA_3G00765)-RELATED-RELATED"/>
    <property type="match status" value="1"/>
</dbReference>
<name>A0A2T7SYE7_9ACTN</name>
<dbReference type="Gene3D" id="3.40.630.30">
    <property type="match status" value="1"/>
</dbReference>
<sequence length="196" mass="21394">MRDMESEAPRVRLDPWAEGDLGLLRAMNAPELMSHLGGPETEDQLLTRHRRYVDLSADRTGRGRMFRIVLLPAGEAVGTIGFWEQTWQGRQIYETGWGVLAAHQGRGIAAAAAAAVVEKARAESKYRYLHAFPSVGNRSSNALCGRVGFSLRGPCEVEFPKGHLMRANDWRLDLTPGAEGQESPGPAPASDGILTT</sequence>
<evidence type="ECO:0000256" key="4">
    <source>
        <dbReference type="SAM" id="MobiDB-lite"/>
    </source>
</evidence>
<dbReference type="Proteomes" id="UP000245992">
    <property type="component" value="Unassembled WGS sequence"/>
</dbReference>
<organism evidence="6 7">
    <name type="scientific">Streptomyces scopuliridis RB72</name>
    <dbReference type="NCBI Taxonomy" id="1440053"/>
    <lineage>
        <taxon>Bacteria</taxon>
        <taxon>Bacillati</taxon>
        <taxon>Actinomycetota</taxon>
        <taxon>Actinomycetes</taxon>
        <taxon>Kitasatosporales</taxon>
        <taxon>Streptomycetaceae</taxon>
        <taxon>Streptomyces</taxon>
    </lineage>
</organism>
<dbReference type="InterPro" id="IPR051531">
    <property type="entry name" value="N-acetyltransferase"/>
</dbReference>
<evidence type="ECO:0000313" key="7">
    <source>
        <dbReference type="Proteomes" id="UP000245992"/>
    </source>
</evidence>
<proteinExistence type="inferred from homology"/>
<evidence type="ECO:0000259" key="5">
    <source>
        <dbReference type="PROSITE" id="PS51186"/>
    </source>
</evidence>
<evidence type="ECO:0000256" key="1">
    <source>
        <dbReference type="ARBA" id="ARBA00022679"/>
    </source>
</evidence>
<dbReference type="InterPro" id="IPR016181">
    <property type="entry name" value="Acyl_CoA_acyltransferase"/>
</dbReference>
<protein>
    <submittedName>
        <fullName evidence="6">N-acetyltransferase GCN5</fullName>
    </submittedName>
</protein>
<keyword evidence="2" id="KW-0012">Acyltransferase</keyword>
<accession>A0A2T7SYE7</accession>
<dbReference type="GO" id="GO:0005737">
    <property type="term" value="C:cytoplasm"/>
    <property type="evidence" value="ECO:0007669"/>
    <property type="project" value="TreeGrafter"/>
</dbReference>